<evidence type="ECO:0000313" key="8">
    <source>
        <dbReference type="Proteomes" id="UP000218282"/>
    </source>
</evidence>
<dbReference type="InterPro" id="IPR023908">
    <property type="entry name" value="xxxLxxG_rpt"/>
</dbReference>
<dbReference type="Gene3D" id="3.40.1710.10">
    <property type="entry name" value="abc type-2 transporter like domain"/>
    <property type="match status" value="1"/>
</dbReference>
<feature type="transmembrane region" description="Helical" evidence="5">
    <location>
        <begin position="12"/>
        <end position="38"/>
    </location>
</feature>
<dbReference type="RefSeq" id="WP_096813665.1">
    <property type="nucleotide sequence ID" value="NZ_JXJW01000002.1"/>
</dbReference>
<comment type="subcellular location">
    <subcellularLocation>
        <location evidence="1">Membrane</location>
        <topology evidence="1">Multi-pass membrane protein</topology>
    </subcellularLocation>
</comment>
<feature type="transmembrane region" description="Helical" evidence="5">
    <location>
        <begin position="673"/>
        <end position="695"/>
    </location>
</feature>
<feature type="transmembrane region" description="Helical" evidence="5">
    <location>
        <begin position="603"/>
        <end position="627"/>
    </location>
</feature>
<organism evidence="7 8">
    <name type="scientific">Pseudolactococcus piscium</name>
    <dbReference type="NCBI Taxonomy" id="1364"/>
    <lineage>
        <taxon>Bacteria</taxon>
        <taxon>Bacillati</taxon>
        <taxon>Bacillota</taxon>
        <taxon>Bacilli</taxon>
        <taxon>Lactobacillales</taxon>
        <taxon>Streptococcaceae</taxon>
        <taxon>Pseudolactococcus</taxon>
    </lineage>
</organism>
<sequence length="782" mass="81755">MLKKEWQAIRKNKFFIVIIIALMTIPALYNLIFLSSMWDPYGKISDLPVAVVNQDQSAEINGKSVNLGKDLADEMAKGNDLDYHFVSDSTAQKGLKDETYFMEIKIPSDFSKNAGSLVSDKPTSSTIHYQTSKGHNFIASKMSDSAMEKLKEKVSKNITETYTKTIFENLTTLASGVTKAADGSNQLVDGSQTLKSGSSEISSNLDKLATSSLTFKDGADTLNVGLGQYMAGVSTVKDGSADLSQAVMKYTDGAAQIANGTNQLATGTASLAAGVSQLSNSNDNVQKLLDGSAALSEGIGDISAGISIPNLSGLKTGIASLQNEINSVELAKIPASLTTDLAYLNTAIDTLKTDQEKNLATLKDTEAYKSHPEEQATLESLMSPSPSLVKNIKDTATDIQAQITSLSTHLGTISAISAKALPGANVAIDGLTGIKTGVDSKLQPGAIQLNAGLTQLQSGLVDGASQLSDGANKLNQSTAQLNTGAQTLVSKNAALNAGSSKLATGAAQLTQNSPKLLDGSAQLASGAAQITDGSGKLANGSNTLTSGIGTLTAGATTLNTGLTDAKTKLAENATAELNAKKIASPLNITHQDKDNSPENGVGMAPYMISVALFVGAVATNMIISGTLSGESPKSRRDYLLARIGVNGLIGLGEGVLVYLAVHLLGLSANHELAMFGFTVLVAVCFMFIVTFFNTWLGKPGAFLMLILLLLQLGASAGTYPLALTSNFFQKLNPWMPMTYAVKGFRQVISLTGQIGQETGILLAITVVCFILLSFVGYRKAKA</sequence>
<feature type="transmembrane region" description="Helical" evidence="5">
    <location>
        <begin position="759"/>
        <end position="777"/>
    </location>
</feature>
<evidence type="ECO:0000313" key="7">
    <source>
        <dbReference type="EMBL" id="PCS08646.1"/>
    </source>
</evidence>
<dbReference type="InterPro" id="IPR017501">
    <property type="entry name" value="Phage_infect_YhgE_C"/>
</dbReference>
<feature type="transmembrane region" description="Helical" evidence="5">
    <location>
        <begin position="702"/>
        <end position="722"/>
    </location>
</feature>
<dbReference type="GO" id="GO:0140359">
    <property type="term" value="F:ABC-type transporter activity"/>
    <property type="evidence" value="ECO:0007669"/>
    <property type="project" value="InterPro"/>
</dbReference>
<dbReference type="InterPro" id="IPR017500">
    <property type="entry name" value="Phage_infect_YhgE_N"/>
</dbReference>
<dbReference type="NCBIfam" id="TIGR03061">
    <property type="entry name" value="pip_yhgE_Nterm"/>
    <property type="match status" value="1"/>
</dbReference>
<evidence type="ECO:0000256" key="2">
    <source>
        <dbReference type="ARBA" id="ARBA00022692"/>
    </source>
</evidence>
<dbReference type="AlphaFoldDB" id="A0A2A5S588"/>
<evidence type="ECO:0000259" key="6">
    <source>
        <dbReference type="Pfam" id="PF12698"/>
    </source>
</evidence>
<dbReference type="InterPro" id="IPR051328">
    <property type="entry name" value="T7SS_ABC-Transporter"/>
</dbReference>
<dbReference type="NCBIfam" id="TIGR03057">
    <property type="entry name" value="xxxLxxG_by_4"/>
    <property type="match status" value="6"/>
</dbReference>
<protein>
    <submittedName>
        <fullName evidence="7">Phage infection protein</fullName>
    </submittedName>
</protein>
<dbReference type="GO" id="GO:0016020">
    <property type="term" value="C:membrane"/>
    <property type="evidence" value="ECO:0007669"/>
    <property type="project" value="UniProtKB-SubCell"/>
</dbReference>
<dbReference type="NCBIfam" id="TIGR03062">
    <property type="entry name" value="pip_yhgE_Cterm"/>
    <property type="match status" value="1"/>
</dbReference>
<dbReference type="Pfam" id="PF12698">
    <property type="entry name" value="ABC2_membrane_3"/>
    <property type="match status" value="1"/>
</dbReference>
<keyword evidence="2 5" id="KW-0812">Transmembrane</keyword>
<dbReference type="Gene3D" id="1.10.287.950">
    <property type="entry name" value="Methyl-accepting chemotaxis protein"/>
    <property type="match status" value="1"/>
</dbReference>
<reference evidence="7 8" key="1">
    <citation type="submission" date="2014-12" db="EMBL/GenBank/DDBJ databases">
        <title>Draft genome sequences of 10 type strains of Lactococcus.</title>
        <authorList>
            <person name="Sun Z."/>
            <person name="Zhong Z."/>
            <person name="Liu W."/>
            <person name="Zhang W."/>
            <person name="Zhang H."/>
        </authorList>
    </citation>
    <scope>NUCLEOTIDE SEQUENCE [LARGE SCALE GENOMIC DNA]</scope>
    <source>
        <strain evidence="7 8">DSM 6634</strain>
    </source>
</reference>
<dbReference type="PANTHER" id="PTHR43077:SF5">
    <property type="entry name" value="PHAGE INFECTION PROTEIN"/>
    <property type="match status" value="1"/>
</dbReference>
<evidence type="ECO:0000256" key="5">
    <source>
        <dbReference type="SAM" id="Phobius"/>
    </source>
</evidence>
<accession>A0A2A5S588</accession>
<keyword evidence="3 5" id="KW-1133">Transmembrane helix</keyword>
<keyword evidence="8" id="KW-1185">Reference proteome</keyword>
<evidence type="ECO:0000256" key="3">
    <source>
        <dbReference type="ARBA" id="ARBA00022989"/>
    </source>
</evidence>
<dbReference type="EMBL" id="JXJW01000002">
    <property type="protein sequence ID" value="PCS08646.1"/>
    <property type="molecule type" value="Genomic_DNA"/>
</dbReference>
<name>A0A2A5S588_9LACT</name>
<feature type="domain" description="ABC-2 type transporter transmembrane" evidence="6">
    <location>
        <begin position="14"/>
        <end position="772"/>
    </location>
</feature>
<gene>
    <name evidence="7" type="ORF">RU86_GL001030</name>
</gene>
<proteinExistence type="predicted"/>
<evidence type="ECO:0000256" key="1">
    <source>
        <dbReference type="ARBA" id="ARBA00004141"/>
    </source>
</evidence>
<dbReference type="Proteomes" id="UP000218282">
    <property type="component" value="Unassembled WGS sequence"/>
</dbReference>
<dbReference type="InterPro" id="IPR013525">
    <property type="entry name" value="ABC2_TM"/>
</dbReference>
<comment type="caution">
    <text evidence="7">The sequence shown here is derived from an EMBL/GenBank/DDBJ whole genome shotgun (WGS) entry which is preliminary data.</text>
</comment>
<keyword evidence="4 5" id="KW-0472">Membrane</keyword>
<evidence type="ECO:0000256" key="4">
    <source>
        <dbReference type="ARBA" id="ARBA00023136"/>
    </source>
</evidence>
<feature type="transmembrane region" description="Helical" evidence="5">
    <location>
        <begin position="639"/>
        <end position="661"/>
    </location>
</feature>
<dbReference type="PANTHER" id="PTHR43077">
    <property type="entry name" value="TRANSPORT PERMEASE YVFS-RELATED"/>
    <property type="match status" value="1"/>
</dbReference>